<accession>A0A9D0Z4A3</accession>
<keyword evidence="11 13" id="KW-0066">ATP synthesis</keyword>
<dbReference type="NCBIfam" id="TIGR01260">
    <property type="entry name" value="ATP_synt_c"/>
    <property type="match status" value="1"/>
</dbReference>
<keyword evidence="10 13" id="KW-0472">Membrane</keyword>
<evidence type="ECO:0000256" key="12">
    <source>
        <dbReference type="ARBA" id="ARBA00025198"/>
    </source>
</evidence>
<evidence type="ECO:0000256" key="14">
    <source>
        <dbReference type="SAM" id="SignalP"/>
    </source>
</evidence>
<dbReference type="InterPro" id="IPR000454">
    <property type="entry name" value="ATP_synth_F0_csu"/>
</dbReference>
<dbReference type="AlphaFoldDB" id="A0A9D0Z4A3"/>
<evidence type="ECO:0000256" key="7">
    <source>
        <dbReference type="ARBA" id="ARBA00022989"/>
    </source>
</evidence>
<keyword evidence="9 13" id="KW-0446">Lipid-binding</keyword>
<evidence type="ECO:0000256" key="2">
    <source>
        <dbReference type="ARBA" id="ARBA00006704"/>
    </source>
</evidence>
<evidence type="ECO:0000256" key="9">
    <source>
        <dbReference type="ARBA" id="ARBA00023121"/>
    </source>
</evidence>
<evidence type="ECO:0000256" key="6">
    <source>
        <dbReference type="ARBA" id="ARBA00022781"/>
    </source>
</evidence>
<comment type="caution">
    <text evidence="16">The sequence shown here is derived from an EMBL/GenBank/DDBJ whole genome shotgun (WGS) entry which is preliminary data.</text>
</comment>
<evidence type="ECO:0000256" key="5">
    <source>
        <dbReference type="ARBA" id="ARBA00022692"/>
    </source>
</evidence>
<evidence type="ECO:0000259" key="15">
    <source>
        <dbReference type="Pfam" id="PF00137"/>
    </source>
</evidence>
<reference evidence="16" key="2">
    <citation type="journal article" date="2021" name="PeerJ">
        <title>Extensive microbial diversity within the chicken gut microbiome revealed by metagenomics and culture.</title>
        <authorList>
            <person name="Gilroy R."/>
            <person name="Ravi A."/>
            <person name="Getino M."/>
            <person name="Pursley I."/>
            <person name="Horton D.L."/>
            <person name="Alikhan N.F."/>
            <person name="Baker D."/>
            <person name="Gharbi K."/>
            <person name="Hall N."/>
            <person name="Watson M."/>
            <person name="Adriaenssens E.M."/>
            <person name="Foster-Nyarko E."/>
            <person name="Jarju S."/>
            <person name="Secka A."/>
            <person name="Antonio M."/>
            <person name="Oren A."/>
            <person name="Chaudhuri R.R."/>
            <person name="La Ragione R."/>
            <person name="Hildebrand F."/>
            <person name="Pallen M.J."/>
        </authorList>
    </citation>
    <scope>NUCLEOTIDE SEQUENCE</scope>
    <source>
        <strain evidence="16">ChiSjej2B20-13462</strain>
    </source>
</reference>
<dbReference type="EMBL" id="DVFN01000002">
    <property type="protein sequence ID" value="HIQ68724.1"/>
    <property type="molecule type" value="Genomic_DNA"/>
</dbReference>
<organism evidence="16 17">
    <name type="scientific">Candidatus Avoscillospira stercorigallinarum</name>
    <dbReference type="NCBI Taxonomy" id="2840708"/>
    <lineage>
        <taxon>Bacteria</taxon>
        <taxon>Bacillati</taxon>
        <taxon>Bacillota</taxon>
        <taxon>Clostridia</taxon>
        <taxon>Eubacteriales</taxon>
        <taxon>Oscillospiraceae</taxon>
        <taxon>Oscillospiraceae incertae sedis</taxon>
        <taxon>Candidatus Avoscillospira</taxon>
    </lineage>
</organism>
<feature type="site" description="Reversibly protonated during proton transport" evidence="13">
    <location>
        <position position="57"/>
    </location>
</feature>
<keyword evidence="5 13" id="KW-0812">Transmembrane</keyword>
<evidence type="ECO:0000256" key="8">
    <source>
        <dbReference type="ARBA" id="ARBA00023065"/>
    </source>
</evidence>
<keyword evidence="3 13" id="KW-0813">Transport</keyword>
<dbReference type="HAMAP" id="MF_01396">
    <property type="entry name" value="ATP_synth_c_bact"/>
    <property type="match status" value="1"/>
</dbReference>
<dbReference type="Pfam" id="PF00137">
    <property type="entry name" value="ATP-synt_C"/>
    <property type="match status" value="1"/>
</dbReference>
<evidence type="ECO:0000256" key="11">
    <source>
        <dbReference type="ARBA" id="ARBA00023310"/>
    </source>
</evidence>
<feature type="domain" description="V-ATPase proteolipid subunit C-like" evidence="15">
    <location>
        <begin position="8"/>
        <end position="70"/>
    </location>
</feature>
<comment type="function">
    <text evidence="13">Key component of the F(0) channel; it plays a direct role in translocation across the membrane. A homomeric c-ring of between 10-14 subunits forms the central stalk rotor element with the F(1) delta and epsilon subunits.</text>
</comment>
<evidence type="ECO:0000256" key="3">
    <source>
        <dbReference type="ARBA" id="ARBA00022448"/>
    </source>
</evidence>
<comment type="caution">
    <text evidence="13">Lacks conserved residue(s) required for the propagation of feature annotation.</text>
</comment>
<dbReference type="InterPro" id="IPR002379">
    <property type="entry name" value="ATPase_proteolipid_c-like_dom"/>
</dbReference>
<dbReference type="GO" id="GO:0046933">
    <property type="term" value="F:proton-transporting ATP synthase activity, rotational mechanism"/>
    <property type="evidence" value="ECO:0007669"/>
    <property type="project" value="UniProtKB-UniRule"/>
</dbReference>
<gene>
    <name evidence="13 16" type="primary">atpE</name>
    <name evidence="16" type="ORF">IAA67_00100</name>
</gene>
<comment type="subcellular location">
    <subcellularLocation>
        <location evidence="13">Cell membrane</location>
        <topology evidence="13">Multi-pass membrane protein</topology>
    </subcellularLocation>
    <subcellularLocation>
        <location evidence="1">Membrane</location>
        <topology evidence="1">Multi-pass membrane protein</topology>
    </subcellularLocation>
</comment>
<dbReference type="PROSITE" id="PS00605">
    <property type="entry name" value="ATPASE_C"/>
    <property type="match status" value="1"/>
</dbReference>
<evidence type="ECO:0000256" key="13">
    <source>
        <dbReference type="HAMAP-Rule" id="MF_01396"/>
    </source>
</evidence>
<dbReference type="InterPro" id="IPR020537">
    <property type="entry name" value="ATP_synth_F0_csu_DDCD_BS"/>
</dbReference>
<dbReference type="InterPro" id="IPR035921">
    <property type="entry name" value="F/V-ATP_Csub_sf"/>
</dbReference>
<evidence type="ECO:0000256" key="4">
    <source>
        <dbReference type="ARBA" id="ARBA00022547"/>
    </source>
</evidence>
<protein>
    <recommendedName>
        <fullName evidence="13">ATP synthase subunit c</fullName>
    </recommendedName>
    <alternativeName>
        <fullName evidence="13">ATP synthase F(0) sector subunit c</fullName>
    </alternativeName>
    <alternativeName>
        <fullName evidence="13">F-type ATPase subunit c</fullName>
        <shortName evidence="13">F-ATPase subunit c</shortName>
    </alternativeName>
    <alternativeName>
        <fullName evidence="13">Lipid-binding protein</fullName>
    </alternativeName>
</protein>
<sequence>MNIGTIALAAAIALLPCAFAGFAMGMATGKAADATARQPEASGKIQSILIMGLALTESCAIYGFVTALIMIFTMR</sequence>
<dbReference type="InterPro" id="IPR005953">
    <property type="entry name" value="ATP_synth_csu_bac/chlpt"/>
</dbReference>
<keyword evidence="4 13" id="KW-0138">CF(0)</keyword>
<dbReference type="Gene3D" id="1.20.20.10">
    <property type="entry name" value="F1F0 ATP synthase subunit C"/>
    <property type="match status" value="1"/>
</dbReference>
<dbReference type="GO" id="GO:0033177">
    <property type="term" value="C:proton-transporting two-sector ATPase complex, proton-transporting domain"/>
    <property type="evidence" value="ECO:0007669"/>
    <property type="project" value="InterPro"/>
</dbReference>
<comment type="function">
    <text evidence="12 13">F(1)F(0) ATP synthase produces ATP from ADP in the presence of a proton or sodium gradient. F-type ATPases consist of two structural domains, F(1) containing the extramembraneous catalytic core and F(0) containing the membrane proton channel, linked together by a central stalk and a peripheral stalk. During catalysis, ATP synthesis in the catalytic domain of F(1) is coupled via a rotary mechanism of the central stalk subunits to proton translocation.</text>
</comment>
<name>A0A9D0Z4A3_9FIRM</name>
<dbReference type="InterPro" id="IPR038662">
    <property type="entry name" value="ATP_synth_F0_csu_sf"/>
</dbReference>
<dbReference type="SUPFAM" id="SSF81333">
    <property type="entry name" value="F1F0 ATP synthase subunit C"/>
    <property type="match status" value="1"/>
</dbReference>
<keyword evidence="6 13" id="KW-0375">Hydrogen ion transport</keyword>
<feature type="chain" id="PRO_5038844839" description="ATP synthase subunit c" evidence="14">
    <location>
        <begin position="21"/>
        <end position="75"/>
    </location>
</feature>
<feature type="signal peptide" evidence="14">
    <location>
        <begin position="1"/>
        <end position="20"/>
    </location>
</feature>
<proteinExistence type="inferred from homology"/>
<keyword evidence="7 13" id="KW-1133">Transmembrane helix</keyword>
<dbReference type="PRINTS" id="PR00124">
    <property type="entry name" value="ATPASEC"/>
</dbReference>
<reference evidence="16" key="1">
    <citation type="submission" date="2020-10" db="EMBL/GenBank/DDBJ databases">
        <authorList>
            <person name="Gilroy R."/>
        </authorList>
    </citation>
    <scope>NUCLEOTIDE SEQUENCE</scope>
    <source>
        <strain evidence="16">ChiSjej2B20-13462</strain>
    </source>
</reference>
<evidence type="ECO:0000313" key="17">
    <source>
        <dbReference type="Proteomes" id="UP000886874"/>
    </source>
</evidence>
<dbReference type="GO" id="GO:0008289">
    <property type="term" value="F:lipid binding"/>
    <property type="evidence" value="ECO:0007669"/>
    <property type="project" value="UniProtKB-KW"/>
</dbReference>
<evidence type="ECO:0000313" key="16">
    <source>
        <dbReference type="EMBL" id="HIQ68724.1"/>
    </source>
</evidence>
<evidence type="ECO:0000256" key="1">
    <source>
        <dbReference type="ARBA" id="ARBA00004141"/>
    </source>
</evidence>
<keyword evidence="8 13" id="KW-0406">Ion transport</keyword>
<dbReference type="Proteomes" id="UP000886874">
    <property type="component" value="Unassembled WGS sequence"/>
</dbReference>
<keyword evidence="14" id="KW-0732">Signal</keyword>
<feature type="transmembrane region" description="Helical" evidence="13">
    <location>
        <begin position="47"/>
        <end position="72"/>
    </location>
</feature>
<evidence type="ECO:0000256" key="10">
    <source>
        <dbReference type="ARBA" id="ARBA00023136"/>
    </source>
</evidence>
<keyword evidence="13" id="KW-1003">Cell membrane</keyword>
<comment type="similarity">
    <text evidence="2 13">Belongs to the ATPase C chain family.</text>
</comment>
<dbReference type="GO" id="GO:0005886">
    <property type="term" value="C:plasma membrane"/>
    <property type="evidence" value="ECO:0007669"/>
    <property type="project" value="UniProtKB-SubCell"/>
</dbReference>
<dbReference type="GO" id="GO:0045259">
    <property type="term" value="C:proton-transporting ATP synthase complex"/>
    <property type="evidence" value="ECO:0007669"/>
    <property type="project" value="UniProtKB-KW"/>
</dbReference>